<sequence length="205" mass="24063">MDYKKKFEEGISYERYMQEMLRFKTEGKSSSFNQKVGYAEYTSLSYHRMKRLNKTLKLSESLGEKLDELKTPIHMLAITESWCGDAAQNLPLFDLLSSYSDQLNLKLVYREENLDLMDEHLTDGGRSIPVVIFLDDNFQRVAQWGPRPRPIQEFVKDYKSRPEPKEAYEEFQKKTQQLYNHDGGKTLSLEIENIIDQLLSRNCTV</sequence>
<dbReference type="Proteomes" id="UP000321168">
    <property type="component" value="Unassembled WGS sequence"/>
</dbReference>
<dbReference type="SUPFAM" id="SSF52833">
    <property type="entry name" value="Thioredoxin-like"/>
    <property type="match status" value="1"/>
</dbReference>
<reference evidence="1 2" key="1">
    <citation type="submission" date="2019-08" db="EMBL/GenBank/DDBJ databases">
        <title>Genome of Luteibaculum oceani JCM 18817.</title>
        <authorList>
            <person name="Bowman J.P."/>
        </authorList>
    </citation>
    <scope>NUCLEOTIDE SEQUENCE [LARGE SCALE GENOMIC DNA]</scope>
    <source>
        <strain evidence="1 2">JCM 18817</strain>
    </source>
</reference>
<dbReference type="Pfam" id="PF14595">
    <property type="entry name" value="Thioredoxin_9"/>
    <property type="match status" value="1"/>
</dbReference>
<dbReference type="EMBL" id="VORB01000003">
    <property type="protein sequence ID" value="TXC81659.1"/>
    <property type="molecule type" value="Genomic_DNA"/>
</dbReference>
<dbReference type="InterPro" id="IPR036249">
    <property type="entry name" value="Thioredoxin-like_sf"/>
</dbReference>
<accession>A0A5C6V940</accession>
<organism evidence="1 2">
    <name type="scientific">Luteibaculum oceani</name>
    <dbReference type="NCBI Taxonomy" id="1294296"/>
    <lineage>
        <taxon>Bacteria</taxon>
        <taxon>Pseudomonadati</taxon>
        <taxon>Bacteroidota</taxon>
        <taxon>Flavobacteriia</taxon>
        <taxon>Flavobacteriales</taxon>
        <taxon>Luteibaculaceae</taxon>
        <taxon>Luteibaculum</taxon>
    </lineage>
</organism>
<name>A0A5C6V940_9FLAO</name>
<dbReference type="AlphaFoldDB" id="A0A5C6V940"/>
<protein>
    <submittedName>
        <fullName evidence="1">Thioredoxin family protein</fullName>
    </submittedName>
</protein>
<dbReference type="Gene3D" id="3.40.30.10">
    <property type="entry name" value="Glutaredoxin"/>
    <property type="match status" value="1"/>
</dbReference>
<dbReference type="OrthoDB" id="6120799at2"/>
<dbReference type="RefSeq" id="WP_147013580.1">
    <property type="nucleotide sequence ID" value="NZ_VORB01000003.1"/>
</dbReference>
<evidence type="ECO:0000313" key="1">
    <source>
        <dbReference type="EMBL" id="TXC81659.1"/>
    </source>
</evidence>
<proteinExistence type="predicted"/>
<gene>
    <name evidence="1" type="ORF">FRX97_03845</name>
</gene>
<evidence type="ECO:0000313" key="2">
    <source>
        <dbReference type="Proteomes" id="UP000321168"/>
    </source>
</evidence>
<keyword evidence="2" id="KW-1185">Reference proteome</keyword>
<comment type="caution">
    <text evidence="1">The sequence shown here is derived from an EMBL/GenBank/DDBJ whole genome shotgun (WGS) entry which is preliminary data.</text>
</comment>